<reference evidence="1 2" key="1">
    <citation type="submission" date="2022-12" db="EMBL/GenBank/DDBJ databases">
        <title>Chromosome-level genome assembly of true bugs.</title>
        <authorList>
            <person name="Ma L."/>
            <person name="Li H."/>
        </authorList>
    </citation>
    <scope>NUCLEOTIDE SEQUENCE [LARGE SCALE GENOMIC DNA]</scope>
    <source>
        <strain evidence="1">Lab_2022b</strain>
    </source>
</reference>
<protein>
    <submittedName>
        <fullName evidence="1">Uncharacterized protein</fullName>
    </submittedName>
</protein>
<name>A0AAW1DPY5_9HEMI</name>
<proteinExistence type="predicted"/>
<keyword evidence="2" id="KW-1185">Reference proteome</keyword>
<evidence type="ECO:0000313" key="1">
    <source>
        <dbReference type="EMBL" id="KAK9512312.1"/>
    </source>
</evidence>
<dbReference type="Proteomes" id="UP001461498">
    <property type="component" value="Unassembled WGS sequence"/>
</dbReference>
<dbReference type="EMBL" id="JAPXFL010000001">
    <property type="protein sequence ID" value="KAK9512312.1"/>
    <property type="molecule type" value="Genomic_DNA"/>
</dbReference>
<dbReference type="AlphaFoldDB" id="A0AAW1DPY5"/>
<evidence type="ECO:0000313" key="2">
    <source>
        <dbReference type="Proteomes" id="UP001461498"/>
    </source>
</evidence>
<organism evidence="1 2">
    <name type="scientific">Rhynocoris fuscipes</name>
    <dbReference type="NCBI Taxonomy" id="488301"/>
    <lineage>
        <taxon>Eukaryota</taxon>
        <taxon>Metazoa</taxon>
        <taxon>Ecdysozoa</taxon>
        <taxon>Arthropoda</taxon>
        <taxon>Hexapoda</taxon>
        <taxon>Insecta</taxon>
        <taxon>Pterygota</taxon>
        <taxon>Neoptera</taxon>
        <taxon>Paraneoptera</taxon>
        <taxon>Hemiptera</taxon>
        <taxon>Heteroptera</taxon>
        <taxon>Panheteroptera</taxon>
        <taxon>Cimicomorpha</taxon>
        <taxon>Reduviidae</taxon>
        <taxon>Harpactorinae</taxon>
        <taxon>Harpactorini</taxon>
        <taxon>Rhynocoris</taxon>
    </lineage>
</organism>
<comment type="caution">
    <text evidence="1">The sequence shown here is derived from an EMBL/GenBank/DDBJ whole genome shotgun (WGS) entry which is preliminary data.</text>
</comment>
<gene>
    <name evidence="1" type="ORF">O3M35_000767</name>
</gene>
<accession>A0AAW1DPY5</accession>
<sequence>MLLFVVTIYPWFDENKEVDFLKKLLAGDVVTLNRKYVYNKKYSNTLPIIMISNYDPPDSIEFCNRVQLVHAFDRCFQGGIEDHITISTKDAASKSDVTSDLWTPSKTKDVGETTVAHFKKKVITPRTRFACKWKPKGDVFDATDILEDSDKTRKFLKKVHINKPPPLLYIRPFNAEHKNSKINDDALKQRYVESLRISGIIIGFCAAMGDNPQSGTDVAGITTGVENTSLEEGPSNVAGQSSWAEEVSLDEAASYATVASQPAVKKARTTYDNEEILESALDQARNEAVELDEIDQFAEDVHSSNFQVDTETYDCNIDLDYIKGLVKSYGAYHFPNTTTNHDLSGHGPRFVEYFYDNALTQFDIKNVLFTPPKTKDVGETTVAHFKKKVIGSRSRFVIKWNPKCDTIDSPDILVESDTAGKFFNNIKAHRAPPLLYIRPFNAEDKNENIVDGYVKRFGKDKLLCVLWILDSFDIHQVRHINPGGISKRDADKIGGYYNSKYNEENFEGAAYHFPPNLINDLTASGNRVVEYFYENAATKNDVTSNLWTPPKTKDLGETTVAHFKNKVITPKTRFRCKWNPKADTFVASGILEDSDKLLKKVHINKLLPLLYIRPFNAEFKNTNIKDGTQMFVTYLTCRLRTYYRFLFSGRIYSEVV</sequence>